<evidence type="ECO:0000256" key="5">
    <source>
        <dbReference type="ARBA" id="ARBA00011137"/>
    </source>
</evidence>
<evidence type="ECO:0000256" key="7">
    <source>
        <dbReference type="ARBA" id="ARBA00022692"/>
    </source>
</evidence>
<keyword evidence="16" id="KW-0325">Glycoprotein</keyword>
<comment type="similarity">
    <text evidence="4">Belongs to the AB hydrolase superfamily. Lipase family.</text>
</comment>
<dbReference type="GO" id="GO:0006660">
    <property type="term" value="P:phosphatidylserine catabolic process"/>
    <property type="evidence" value="ECO:0007669"/>
    <property type="project" value="TreeGrafter"/>
</dbReference>
<dbReference type="GO" id="GO:0032585">
    <property type="term" value="C:multivesicular body membrane"/>
    <property type="evidence" value="ECO:0007669"/>
    <property type="project" value="UniProtKB-SubCell"/>
</dbReference>
<dbReference type="InterPro" id="IPR029058">
    <property type="entry name" value="AB_hydrolase_fold"/>
</dbReference>
<evidence type="ECO:0000313" key="20">
    <source>
        <dbReference type="EMBL" id="KHJ33445.1"/>
    </source>
</evidence>
<name>A0A0B1P7W2_UNCNE</name>
<organism evidence="20 21">
    <name type="scientific">Uncinula necator</name>
    <name type="common">Grape powdery mildew</name>
    <dbReference type="NCBI Taxonomy" id="52586"/>
    <lineage>
        <taxon>Eukaryota</taxon>
        <taxon>Fungi</taxon>
        <taxon>Dikarya</taxon>
        <taxon>Ascomycota</taxon>
        <taxon>Pezizomycotina</taxon>
        <taxon>Leotiomycetes</taxon>
        <taxon>Erysiphales</taxon>
        <taxon>Erysiphaceae</taxon>
        <taxon>Erysiphe</taxon>
    </lineage>
</organism>
<comment type="function">
    <text evidence="17">Lipase which is essential for lysis of subvacuolar cytoplasm to vacuole targeted bodies and intravacuolar autophagic bodies. Involved in the lysis of intravacuolar multivesicular body (MVB) vesicles. The intravacuolar membrane disintegration by ATG15 is critical to life span extension.</text>
</comment>
<evidence type="ECO:0000256" key="4">
    <source>
        <dbReference type="ARBA" id="ARBA00010701"/>
    </source>
</evidence>
<evidence type="ECO:0000256" key="10">
    <source>
        <dbReference type="ARBA" id="ARBA00022963"/>
    </source>
</evidence>
<dbReference type="OrthoDB" id="58570at2759"/>
<dbReference type="SUPFAM" id="SSF53474">
    <property type="entry name" value="alpha/beta-Hydrolases"/>
    <property type="match status" value="1"/>
</dbReference>
<protein>
    <recommendedName>
        <fullName evidence="6">triacylglycerol lipase</fullName>
        <ecNumber evidence="6">3.1.1.3</ecNumber>
    </recommendedName>
    <alternativeName>
        <fullName evidence="18">Autophagy-related protein 15</fullName>
    </alternativeName>
</protein>
<comment type="subunit">
    <text evidence="5">Binds to both phosphatidylinositol (PI) and phosphatidylinositol 3,5-bisphosphate (PIP2).</text>
</comment>
<evidence type="ECO:0000256" key="12">
    <source>
        <dbReference type="ARBA" id="ARBA00022989"/>
    </source>
</evidence>
<dbReference type="InterPro" id="IPR050805">
    <property type="entry name" value="ATG15_Lipase"/>
</dbReference>
<keyword evidence="14" id="KW-0443">Lipid metabolism</keyword>
<evidence type="ECO:0000256" key="11">
    <source>
        <dbReference type="ARBA" id="ARBA00022968"/>
    </source>
</evidence>
<keyword evidence="15" id="KW-0472">Membrane</keyword>
<evidence type="ECO:0000256" key="6">
    <source>
        <dbReference type="ARBA" id="ARBA00013279"/>
    </source>
</evidence>
<comment type="caution">
    <text evidence="20">The sequence shown here is derived from an EMBL/GenBank/DDBJ whole genome shotgun (WGS) entry which is preliminary data.</text>
</comment>
<dbReference type="Proteomes" id="UP000030854">
    <property type="component" value="Unassembled WGS sequence"/>
</dbReference>
<dbReference type="FunFam" id="3.40.50.1820:FF:000129">
    <property type="entry name" value="Autophagy related lipase Atg15, putative"/>
    <property type="match status" value="1"/>
</dbReference>
<gene>
    <name evidence="20" type="ORF">EV44_g0543</name>
</gene>
<dbReference type="PANTHER" id="PTHR47175:SF2">
    <property type="entry name" value="LIPASE ATG15-RELATED"/>
    <property type="match status" value="1"/>
</dbReference>
<evidence type="ECO:0000256" key="18">
    <source>
        <dbReference type="ARBA" id="ARBA00029828"/>
    </source>
</evidence>
<dbReference type="GO" id="GO:0004620">
    <property type="term" value="F:phospholipase activity"/>
    <property type="evidence" value="ECO:0007669"/>
    <property type="project" value="TreeGrafter"/>
</dbReference>
<keyword evidence="7" id="KW-0812">Transmembrane</keyword>
<sequence>MHTMRKILGRYYSAGTLTARLLLLLTLITVIFSLETSFQQPLQPFSPLLNHKNFPSLDRDSSVFTLRHVFQHGDPNHPTVYKRFDIIDPQSAMWIESEAGTRQQETRSLSIKHKPVKINRLKDRRPPVVDSIMNVARDFPQIWSSLENSWTVDTVNAPDVTDTDTILTLAQMSANAYLDNQDTNDWQNIHGGYNWSHSRGFGWDGDGLQGYLYADENNSTVVIALKGTSVAIWDGEGTSRNDKENDNLFFSCCCGQQGNAFYRKVCNCATSRYTCDMGCLKHSLTEENRYYVAGRHLYKNITSLYPNSSIWFTGHSLGGSIGSMIGLTYGTPVVTFEAIPDALPVNRLGIPVPPGVDPERPGQREHTGVFHFGNTADPIFMGTCNGAIASCSYAGYALESSCHTGQECIWDLVVQNSTRANILHHRIHYVIDHIIKKWTEVPKCYHTSGCHDCILWKEVFGNFTKTSTYLPSVTSTRTRTRTSTCKTPGWWGCRDEITTTSETSTLDSSSTITSTTIAPTTTCHTPGWFGCNDKTVEENMFPEATTFSSDSTIIKHQIHSITPSPANPT</sequence>
<keyword evidence="10" id="KW-0442">Lipid degradation</keyword>
<evidence type="ECO:0000313" key="21">
    <source>
        <dbReference type="Proteomes" id="UP000030854"/>
    </source>
</evidence>
<evidence type="ECO:0000256" key="13">
    <source>
        <dbReference type="ARBA" id="ARBA00023006"/>
    </source>
</evidence>
<keyword evidence="8" id="KW-0967">Endosome</keyword>
<keyword evidence="11" id="KW-0735">Signal-anchor</keyword>
<dbReference type="InterPro" id="IPR002921">
    <property type="entry name" value="Fungal_lipase-type"/>
</dbReference>
<reference evidence="20 21" key="1">
    <citation type="journal article" date="2014" name="BMC Genomics">
        <title>Adaptive genomic structural variation in the grape powdery mildew pathogen, Erysiphe necator.</title>
        <authorList>
            <person name="Jones L."/>
            <person name="Riaz S."/>
            <person name="Morales-Cruz A."/>
            <person name="Amrine K.C."/>
            <person name="McGuire B."/>
            <person name="Gubler W.D."/>
            <person name="Walker M.A."/>
            <person name="Cantu D."/>
        </authorList>
    </citation>
    <scope>NUCLEOTIDE SEQUENCE [LARGE SCALE GENOMIC DNA]</scope>
    <source>
        <strain evidence="21">c</strain>
    </source>
</reference>
<proteinExistence type="inferred from homology"/>
<keyword evidence="12" id="KW-1133">Transmembrane helix</keyword>
<comment type="catalytic activity">
    <reaction evidence="1">
        <text>a triacylglycerol + H2O = a diacylglycerol + a fatty acid + H(+)</text>
        <dbReference type="Rhea" id="RHEA:12044"/>
        <dbReference type="ChEBI" id="CHEBI:15377"/>
        <dbReference type="ChEBI" id="CHEBI:15378"/>
        <dbReference type="ChEBI" id="CHEBI:17855"/>
        <dbReference type="ChEBI" id="CHEBI:18035"/>
        <dbReference type="ChEBI" id="CHEBI:28868"/>
        <dbReference type="EC" id="3.1.1.3"/>
    </reaction>
</comment>
<dbReference type="Gene3D" id="3.40.50.1820">
    <property type="entry name" value="alpha/beta hydrolase"/>
    <property type="match status" value="1"/>
</dbReference>
<dbReference type="GO" id="GO:0034496">
    <property type="term" value="P:multivesicular body membrane disassembly"/>
    <property type="evidence" value="ECO:0007669"/>
    <property type="project" value="TreeGrafter"/>
</dbReference>
<dbReference type="GO" id="GO:0034727">
    <property type="term" value="P:piecemeal microautophagy of the nucleus"/>
    <property type="evidence" value="ECO:0007669"/>
    <property type="project" value="TreeGrafter"/>
</dbReference>
<accession>A0A0B1P7W2</accession>
<dbReference type="PANTHER" id="PTHR47175">
    <property type="entry name" value="LIPASE ATG15-RELATED"/>
    <property type="match status" value="1"/>
</dbReference>
<dbReference type="AlphaFoldDB" id="A0A0B1P7W2"/>
<evidence type="ECO:0000259" key="19">
    <source>
        <dbReference type="Pfam" id="PF01764"/>
    </source>
</evidence>
<evidence type="ECO:0000256" key="15">
    <source>
        <dbReference type="ARBA" id="ARBA00023136"/>
    </source>
</evidence>
<evidence type="ECO:0000256" key="8">
    <source>
        <dbReference type="ARBA" id="ARBA00022753"/>
    </source>
</evidence>
<evidence type="ECO:0000256" key="14">
    <source>
        <dbReference type="ARBA" id="ARBA00023098"/>
    </source>
</evidence>
<evidence type="ECO:0000256" key="2">
    <source>
        <dbReference type="ARBA" id="ARBA00004270"/>
    </source>
</evidence>
<dbReference type="HOGENOM" id="CLU_028295_0_1_1"/>
<dbReference type="GO" id="GO:0046461">
    <property type="term" value="P:neutral lipid catabolic process"/>
    <property type="evidence" value="ECO:0007669"/>
    <property type="project" value="TreeGrafter"/>
</dbReference>
<dbReference type="Pfam" id="PF01764">
    <property type="entry name" value="Lipase_3"/>
    <property type="match status" value="1"/>
</dbReference>
<evidence type="ECO:0000256" key="16">
    <source>
        <dbReference type="ARBA" id="ARBA00023180"/>
    </source>
</evidence>
<dbReference type="CDD" id="cd00519">
    <property type="entry name" value="Lipase_3"/>
    <property type="match status" value="1"/>
</dbReference>
<dbReference type="OMA" id="TYHFGHT"/>
<keyword evidence="13" id="KW-0072">Autophagy</keyword>
<evidence type="ECO:0000256" key="1">
    <source>
        <dbReference type="ARBA" id="ARBA00001024"/>
    </source>
</evidence>
<feature type="domain" description="Fungal lipase-type" evidence="19">
    <location>
        <begin position="300"/>
        <end position="327"/>
    </location>
</feature>
<evidence type="ECO:0000256" key="9">
    <source>
        <dbReference type="ARBA" id="ARBA00022801"/>
    </source>
</evidence>
<dbReference type="GO" id="GO:0005775">
    <property type="term" value="C:vacuolar lumen"/>
    <property type="evidence" value="ECO:0007669"/>
    <property type="project" value="TreeGrafter"/>
</dbReference>
<evidence type="ECO:0000256" key="17">
    <source>
        <dbReference type="ARBA" id="ARBA00024663"/>
    </source>
</evidence>
<keyword evidence="21" id="KW-1185">Reference proteome</keyword>
<dbReference type="EMBL" id="JNVN01001427">
    <property type="protein sequence ID" value="KHJ33445.1"/>
    <property type="molecule type" value="Genomic_DNA"/>
</dbReference>
<keyword evidence="9" id="KW-0378">Hydrolase</keyword>
<dbReference type="EC" id="3.1.1.3" evidence="6"/>
<evidence type="ECO:0000256" key="3">
    <source>
        <dbReference type="ARBA" id="ARBA00004343"/>
    </source>
</evidence>
<dbReference type="GO" id="GO:0004806">
    <property type="term" value="F:triacylglycerol lipase activity"/>
    <property type="evidence" value="ECO:0007669"/>
    <property type="project" value="UniProtKB-EC"/>
</dbReference>
<comment type="subcellular location">
    <subcellularLocation>
        <location evidence="3">Endosome</location>
        <location evidence="3">Multivesicular body membrane</location>
        <topology evidence="3">Single-pass type II membrane protein</topology>
    </subcellularLocation>
    <subcellularLocation>
        <location evidence="2">Prevacuolar compartment membrane</location>
        <topology evidence="2">Single-pass type II membrane protein</topology>
    </subcellularLocation>
</comment>
<dbReference type="STRING" id="52586.A0A0B1P7W2"/>